<feature type="transmembrane region" description="Helical" evidence="1">
    <location>
        <begin position="130"/>
        <end position="148"/>
    </location>
</feature>
<comment type="caution">
    <text evidence="3">The sequence shown here is derived from an EMBL/GenBank/DDBJ whole genome shotgun (WGS) entry which is preliminary data.</text>
</comment>
<dbReference type="GO" id="GO:0016020">
    <property type="term" value="C:membrane"/>
    <property type="evidence" value="ECO:0007669"/>
    <property type="project" value="InterPro"/>
</dbReference>
<sequence length="324" mass="34545">MKPQTSASSGTVGIMCVTAAAATFTTADMVMKSLSGQYALHEVVLFRSLIAITIVLAVFVPLGGGYRALNSKRMPLHFLRGFCVVFANMSYFFGLASLALADATAIFFVAPLFITALSVPILGEKVGARRWVAVSVGLIGVVIMVRPGSDSIKLAAFAPILAAFAYASMQILSRKLGVTESASTLAFYIQLTFIIVSGAVGLVAGHGRFAEGIDDPSMQFLLRAWIWPAPSDFIIILTAGFLSAVGGFLMSQGYRLAEAATAAPFEYVAMPIAVLLGYFVWGELPDLTAWIGILLIVGSGLYAFWRENVRGQPVVSKQPIQKGR</sequence>
<evidence type="ECO:0000313" key="3">
    <source>
        <dbReference type="EMBL" id="NMM44203.1"/>
    </source>
</evidence>
<dbReference type="InterPro" id="IPR000620">
    <property type="entry name" value="EamA_dom"/>
</dbReference>
<feature type="transmembrane region" description="Helical" evidence="1">
    <location>
        <begin position="154"/>
        <end position="173"/>
    </location>
</feature>
<evidence type="ECO:0000259" key="2">
    <source>
        <dbReference type="Pfam" id="PF00892"/>
    </source>
</evidence>
<feature type="transmembrane region" description="Helical" evidence="1">
    <location>
        <begin position="287"/>
        <end position="305"/>
    </location>
</feature>
<feature type="domain" description="EamA" evidence="2">
    <location>
        <begin position="12"/>
        <end position="145"/>
    </location>
</feature>
<dbReference type="Pfam" id="PF00892">
    <property type="entry name" value="EamA"/>
    <property type="match status" value="2"/>
</dbReference>
<organism evidence="3 4">
    <name type="scientific">Pacificispira spongiicola</name>
    <dbReference type="NCBI Taxonomy" id="2729598"/>
    <lineage>
        <taxon>Bacteria</taxon>
        <taxon>Pseudomonadati</taxon>
        <taxon>Pseudomonadota</taxon>
        <taxon>Alphaproteobacteria</taxon>
        <taxon>Rhodospirillales</taxon>
        <taxon>Rhodospirillaceae</taxon>
        <taxon>Pacificispira</taxon>
    </lineage>
</organism>
<evidence type="ECO:0000313" key="4">
    <source>
        <dbReference type="Proteomes" id="UP000539372"/>
    </source>
</evidence>
<protein>
    <submittedName>
        <fullName evidence="3">DMT family transporter</fullName>
    </submittedName>
</protein>
<dbReference type="SUPFAM" id="SSF103481">
    <property type="entry name" value="Multidrug resistance efflux transporter EmrE"/>
    <property type="match status" value="2"/>
</dbReference>
<dbReference type="PANTHER" id="PTHR22911">
    <property type="entry name" value="ACYL-MALONYL CONDENSING ENZYME-RELATED"/>
    <property type="match status" value="1"/>
</dbReference>
<dbReference type="InterPro" id="IPR037185">
    <property type="entry name" value="EmrE-like"/>
</dbReference>
<evidence type="ECO:0000256" key="1">
    <source>
        <dbReference type="SAM" id="Phobius"/>
    </source>
</evidence>
<accession>A0A7Y0DZ12</accession>
<feature type="transmembrane region" description="Helical" evidence="1">
    <location>
        <begin position="225"/>
        <end position="250"/>
    </location>
</feature>
<keyword evidence="1" id="KW-0812">Transmembrane</keyword>
<dbReference type="RefSeq" id="WP_169624502.1">
    <property type="nucleotide sequence ID" value="NZ_JABBNT010000002.1"/>
</dbReference>
<feature type="domain" description="EamA" evidence="2">
    <location>
        <begin position="156"/>
        <end position="299"/>
    </location>
</feature>
<feature type="transmembrane region" description="Helical" evidence="1">
    <location>
        <begin position="105"/>
        <end position="123"/>
    </location>
</feature>
<keyword evidence="1" id="KW-0472">Membrane</keyword>
<gene>
    <name evidence="3" type="ORF">HH303_06925</name>
</gene>
<feature type="transmembrane region" description="Helical" evidence="1">
    <location>
        <begin position="45"/>
        <end position="66"/>
    </location>
</feature>
<dbReference type="PANTHER" id="PTHR22911:SF103">
    <property type="entry name" value="BLR2811 PROTEIN"/>
    <property type="match status" value="1"/>
</dbReference>
<name>A0A7Y0DZ12_9PROT</name>
<feature type="transmembrane region" description="Helical" evidence="1">
    <location>
        <begin position="78"/>
        <end position="99"/>
    </location>
</feature>
<dbReference type="AlphaFoldDB" id="A0A7Y0DZ12"/>
<dbReference type="Proteomes" id="UP000539372">
    <property type="component" value="Unassembled WGS sequence"/>
</dbReference>
<feature type="transmembrane region" description="Helical" evidence="1">
    <location>
        <begin position="262"/>
        <end position="281"/>
    </location>
</feature>
<reference evidence="3 4" key="1">
    <citation type="submission" date="2020-04" db="EMBL/GenBank/DDBJ databases">
        <title>Rhodospirillaceae bacterium KN72 isolated from deep sea.</title>
        <authorList>
            <person name="Zhang D.-C."/>
        </authorList>
    </citation>
    <scope>NUCLEOTIDE SEQUENCE [LARGE SCALE GENOMIC DNA]</scope>
    <source>
        <strain evidence="3 4">KN72</strain>
    </source>
</reference>
<keyword evidence="4" id="KW-1185">Reference proteome</keyword>
<proteinExistence type="predicted"/>
<keyword evidence="1" id="KW-1133">Transmembrane helix</keyword>
<dbReference type="EMBL" id="JABBNT010000002">
    <property type="protein sequence ID" value="NMM44203.1"/>
    <property type="molecule type" value="Genomic_DNA"/>
</dbReference>
<feature type="transmembrane region" description="Helical" evidence="1">
    <location>
        <begin position="185"/>
        <end position="205"/>
    </location>
</feature>